<feature type="domain" description="GBD/FH3" evidence="6">
    <location>
        <begin position="173"/>
        <end position="695"/>
    </location>
</feature>
<dbReference type="FunFam" id="1.10.238.150:FF:000005">
    <property type="entry name" value="BNI1p Formin"/>
    <property type="match status" value="1"/>
</dbReference>
<dbReference type="GO" id="GO:0051016">
    <property type="term" value="P:barbed-end actin filament capping"/>
    <property type="evidence" value="ECO:0007669"/>
    <property type="project" value="UniProtKB-ARBA"/>
</dbReference>
<evidence type="ECO:0000256" key="2">
    <source>
        <dbReference type="ARBA" id="ARBA00037935"/>
    </source>
</evidence>
<evidence type="ECO:0000259" key="6">
    <source>
        <dbReference type="PROSITE" id="PS51232"/>
    </source>
</evidence>
<proteinExistence type="inferred from homology"/>
<name>A0A8B8UYA1_SACPA</name>
<dbReference type="InterPro" id="IPR016024">
    <property type="entry name" value="ARM-type_fold"/>
</dbReference>
<dbReference type="InterPro" id="IPR010473">
    <property type="entry name" value="GTPase-bd"/>
</dbReference>
<dbReference type="SMART" id="SM01140">
    <property type="entry name" value="Drf_GBD"/>
    <property type="match status" value="1"/>
</dbReference>
<dbReference type="Gene3D" id="1.20.58.2220">
    <property type="entry name" value="Formin, FH2 domain"/>
    <property type="match status" value="1"/>
</dbReference>
<feature type="compositionally biased region" description="Polar residues" evidence="4">
    <location>
        <begin position="814"/>
        <end position="832"/>
    </location>
</feature>
<feature type="compositionally biased region" description="Basic and acidic residues" evidence="4">
    <location>
        <begin position="1763"/>
        <end position="1776"/>
    </location>
</feature>
<organism evidence="8">
    <name type="scientific">Saccharomyces paradoxus</name>
    <name type="common">Yeast</name>
    <name type="synonym">Saccharomyces douglasii</name>
    <dbReference type="NCBI Taxonomy" id="27291"/>
    <lineage>
        <taxon>Eukaryota</taxon>
        <taxon>Fungi</taxon>
        <taxon>Dikarya</taxon>
        <taxon>Ascomycota</taxon>
        <taxon>Saccharomycotina</taxon>
        <taxon>Saccharomycetes</taxon>
        <taxon>Saccharomycetales</taxon>
        <taxon>Saccharomycetaceae</taxon>
        <taxon>Saccharomyces</taxon>
    </lineage>
</organism>
<feature type="region of interest" description="Disordered" evidence="4">
    <location>
        <begin position="1870"/>
        <end position="1894"/>
    </location>
</feature>
<evidence type="ECO:0000256" key="4">
    <source>
        <dbReference type="SAM" id="MobiDB-lite"/>
    </source>
</evidence>
<dbReference type="GO" id="GO:0005935">
    <property type="term" value="C:cellular bud neck"/>
    <property type="evidence" value="ECO:0007669"/>
    <property type="project" value="UniProtKB-ARBA"/>
</dbReference>
<dbReference type="InterPro" id="IPR051661">
    <property type="entry name" value="Actin_filament_regulator"/>
</dbReference>
<dbReference type="PANTHER" id="PTHR47102:SF2">
    <property type="entry name" value="PROTEIN BNI1"/>
    <property type="match status" value="1"/>
</dbReference>
<dbReference type="Pfam" id="PF06371">
    <property type="entry name" value="Drf_GBD"/>
    <property type="match status" value="1"/>
</dbReference>
<dbReference type="InterPro" id="IPR010472">
    <property type="entry name" value="FH3_dom"/>
</dbReference>
<feature type="compositionally biased region" description="Low complexity" evidence="4">
    <location>
        <begin position="143"/>
        <end position="153"/>
    </location>
</feature>
<evidence type="ECO:0000259" key="5">
    <source>
        <dbReference type="PROSITE" id="PS51231"/>
    </source>
</evidence>
<feature type="compositionally biased region" description="Polar residues" evidence="4">
    <location>
        <begin position="43"/>
        <end position="99"/>
    </location>
</feature>
<reference evidence="8" key="1">
    <citation type="journal article" date="2017" name="Nat. Genet.">
        <title>Contrasting evolutionary genome dynamics between domesticated and wild yeasts.</title>
        <authorList>
            <person name="Yue J.X."/>
            <person name="Li J."/>
            <person name="Aigrain L."/>
            <person name="Hallin J."/>
            <person name="Persson K."/>
            <person name="Oliver K."/>
            <person name="Bergstrom A."/>
            <person name="Coupland P."/>
            <person name="Warringer J."/>
            <person name="Lagomarsino M.C."/>
            <person name="Fischer G."/>
            <person name="Durbin R."/>
            <person name="Liti G."/>
        </authorList>
    </citation>
    <scope>NUCLEOTIDE SEQUENCE</scope>
    <source>
        <strain evidence="8">CBS432</strain>
    </source>
</reference>
<dbReference type="GO" id="GO:0000131">
    <property type="term" value="C:incipient cellular bud site"/>
    <property type="evidence" value="ECO:0007669"/>
    <property type="project" value="UniProtKB-ARBA"/>
</dbReference>
<dbReference type="KEGG" id="spao:SPAR_N00600"/>
<reference evidence="8" key="3">
    <citation type="submission" date="2025-07" db="EMBL/GenBank/DDBJ databases">
        <authorList>
            <consortium name="NCBI Genome Project"/>
        </authorList>
    </citation>
    <scope>NUCLEOTIDE SEQUENCE</scope>
    <source>
        <strain evidence="8">CBS432</strain>
    </source>
</reference>
<dbReference type="GO" id="GO:0030010">
    <property type="term" value="P:establishment of cell polarity"/>
    <property type="evidence" value="ECO:0007669"/>
    <property type="project" value="UniProtKB-ARBA"/>
</dbReference>
<dbReference type="GO" id="GO:0032991">
    <property type="term" value="C:protein-containing complex"/>
    <property type="evidence" value="ECO:0007669"/>
    <property type="project" value="UniProtKB-ARBA"/>
</dbReference>
<dbReference type="GO" id="GO:0070649">
    <property type="term" value="P:formin-nucleated actin cable assembly"/>
    <property type="evidence" value="ECO:0007669"/>
    <property type="project" value="UniProtKB-ARBA"/>
</dbReference>
<feature type="region of interest" description="Disordered" evidence="4">
    <location>
        <begin position="1763"/>
        <end position="1792"/>
    </location>
</feature>
<dbReference type="SUPFAM" id="SSF101447">
    <property type="entry name" value="Formin homology 2 domain (FH2 domain)"/>
    <property type="match status" value="1"/>
</dbReference>
<evidence type="ECO:0000259" key="7">
    <source>
        <dbReference type="PROSITE" id="PS51444"/>
    </source>
</evidence>
<dbReference type="GO" id="GO:0031267">
    <property type="term" value="F:small GTPase binding"/>
    <property type="evidence" value="ECO:0007669"/>
    <property type="project" value="InterPro"/>
</dbReference>
<feature type="region of interest" description="Disordered" evidence="4">
    <location>
        <begin position="230"/>
        <end position="282"/>
    </location>
</feature>
<feature type="compositionally biased region" description="Acidic residues" evidence="4">
    <location>
        <begin position="1158"/>
        <end position="1171"/>
    </location>
</feature>
<feature type="compositionally biased region" description="Pro residues" evidence="4">
    <location>
        <begin position="1236"/>
        <end position="1246"/>
    </location>
</feature>
<dbReference type="GO" id="GO:0071474">
    <property type="term" value="P:cellular hyperosmotic response"/>
    <property type="evidence" value="ECO:0007669"/>
    <property type="project" value="UniProtKB-ARBA"/>
</dbReference>
<feature type="compositionally biased region" description="Polar residues" evidence="4">
    <location>
        <begin position="309"/>
        <end position="327"/>
    </location>
</feature>
<feature type="compositionally biased region" description="Basic and acidic residues" evidence="4">
    <location>
        <begin position="1253"/>
        <end position="1275"/>
    </location>
</feature>
<dbReference type="SUPFAM" id="SSF48371">
    <property type="entry name" value="ARM repeat"/>
    <property type="match status" value="1"/>
</dbReference>
<dbReference type="PROSITE" id="PS51231">
    <property type="entry name" value="DAD"/>
    <property type="match status" value="1"/>
</dbReference>
<dbReference type="SMART" id="SM01139">
    <property type="entry name" value="Drf_FH3"/>
    <property type="match status" value="1"/>
</dbReference>
<dbReference type="InterPro" id="IPR015425">
    <property type="entry name" value="FH2_Formin"/>
</dbReference>
<evidence type="ECO:0000256" key="3">
    <source>
        <dbReference type="SAM" id="Coils"/>
    </source>
</evidence>
<feature type="region of interest" description="Disordered" evidence="4">
    <location>
        <begin position="309"/>
        <end position="333"/>
    </location>
</feature>
<dbReference type="RefSeq" id="XP_033768691.1">
    <property type="nucleotide sequence ID" value="XM_033912800.1"/>
</dbReference>
<dbReference type="Gene3D" id="1.10.238.150">
    <property type="entry name" value="Formin, FH3 diaphanous domain"/>
    <property type="match status" value="1"/>
</dbReference>
<feature type="region of interest" description="Disordered" evidence="4">
    <location>
        <begin position="804"/>
        <end position="832"/>
    </location>
</feature>
<feature type="compositionally biased region" description="Low complexity" evidence="4">
    <location>
        <begin position="1"/>
        <end position="21"/>
    </location>
</feature>
<dbReference type="PROSITE" id="PS51232">
    <property type="entry name" value="GBD_FH3"/>
    <property type="match status" value="1"/>
</dbReference>
<dbReference type="GeneID" id="54633102"/>
<dbReference type="GO" id="GO:0045010">
    <property type="term" value="P:actin nucleation"/>
    <property type="evidence" value="ECO:0007669"/>
    <property type="project" value="UniProtKB-ARBA"/>
</dbReference>
<feature type="compositionally biased region" description="Basic and acidic residues" evidence="4">
    <location>
        <begin position="1183"/>
        <end position="1203"/>
    </location>
</feature>
<feature type="coiled-coil region" evidence="3">
    <location>
        <begin position="1530"/>
        <end position="1557"/>
    </location>
</feature>
<feature type="compositionally biased region" description="Polar residues" evidence="4">
    <location>
        <begin position="1938"/>
        <end position="1948"/>
    </location>
</feature>
<dbReference type="GO" id="GO:0043332">
    <property type="term" value="C:mating projection tip"/>
    <property type="evidence" value="ECO:0007669"/>
    <property type="project" value="TreeGrafter"/>
</dbReference>
<reference evidence="8" key="4">
    <citation type="submission" date="2025-08" db="UniProtKB">
        <authorList>
            <consortium name="RefSeq"/>
        </authorList>
    </citation>
    <scope>IDENTIFICATION</scope>
    <source>
        <strain evidence="8">CBS432</strain>
    </source>
</reference>
<feature type="domain" description="FH2" evidence="7">
    <location>
        <begin position="1343"/>
        <end position="1761"/>
    </location>
</feature>
<dbReference type="InterPro" id="IPR014767">
    <property type="entry name" value="DAD_dom"/>
</dbReference>
<feature type="region of interest" description="Disordered" evidence="4">
    <location>
        <begin position="1929"/>
        <end position="1948"/>
    </location>
</feature>
<dbReference type="PANTHER" id="PTHR47102">
    <property type="entry name" value="PROTEIN BNI1"/>
    <property type="match status" value="1"/>
</dbReference>
<dbReference type="GO" id="GO:0005938">
    <property type="term" value="C:cell cortex"/>
    <property type="evidence" value="ECO:0007669"/>
    <property type="project" value="UniProtKB-ARBA"/>
</dbReference>
<dbReference type="Gene3D" id="6.10.30.50">
    <property type="match status" value="1"/>
</dbReference>
<dbReference type="GO" id="GO:0032153">
    <property type="term" value="C:cell division site"/>
    <property type="evidence" value="ECO:0007669"/>
    <property type="project" value="UniProtKB-ARBA"/>
</dbReference>
<feature type="domain" description="DAD" evidence="5">
    <location>
        <begin position="1787"/>
        <end position="1821"/>
    </location>
</feature>
<dbReference type="GO" id="GO:1903475">
    <property type="term" value="P:mitotic actomyosin contractile ring assembly"/>
    <property type="evidence" value="ECO:0007669"/>
    <property type="project" value="UniProtKB-ARBA"/>
</dbReference>
<dbReference type="GO" id="GO:0005934">
    <property type="term" value="C:cellular bud tip"/>
    <property type="evidence" value="ECO:0007669"/>
    <property type="project" value="UniProtKB-ARBA"/>
</dbReference>
<dbReference type="OrthoDB" id="1104827at2759"/>
<dbReference type="PROSITE" id="PS51444">
    <property type="entry name" value="FH2"/>
    <property type="match status" value="1"/>
</dbReference>
<feature type="compositionally biased region" description="Polar residues" evidence="4">
    <location>
        <begin position="253"/>
        <end position="277"/>
    </location>
</feature>
<sequence>MLKNSGSKHSSSKDSQSNSSSGLFQNLKRLANSNATNNNTGSPTYASQQQHSPVGHEASTSPASSSFRKLNGPSRSTSTEARPLNKKTTLNTQNLSQYMNGKISGDIPVSSQHARSHSMQSKYSYSKRNSSQASNKLTRQHTGQSHSASSLLSQGSLTNLSKFTTPDGKIHLEMPSDPYEVEILFEDIMYKRNIFQSLSEDKQEALMGYSIEKKWLIVKQDLQNELKKMRANTTSSSTASRTSMASDHHPILTANSSLSSPKSVLMTSASSPTSTVYSNSLNHSTTLSSVGTTTSKGKKLVTGSLKKQPSLNNIYRGGSENNTSASTLPGDRTNRPPIHYVQRILADKLTTDEMKDLWVTLRTEQLDWVDAFIDHQGHIAMANVLMNSIYKTAPRENLTKELLEKENSFFKCFRVLSMLSQGLYEFSTHRLMTDTVAEGLFSTKLATRKMATEIFVCMLEKKNKSRFEAVLTSLDKKFRIGQNLHMIQNFKKMPQYFSHLTLESHLKIVQAWLFAVEQTLDGRGKMGSLVGASDEFKNGGGENAILEYCQWTMVFINHLCSCSDNINQRILLRTKLENCGILRIMNKIKLLDYDKVIDQIELYDNNKLDDFNVKLEANNKAFNVDLQDPLSLLKNLWDICKGTENEKLLVSLVQHLFLSSSKLIEENQNSSKLSKQLKLMDSLVTNVSVASTADEESNMNMAIQRLYDAMQTDEVARRAILESRTLTKKLEEIQAERDSLSEKLSKAEHGLVGQLEDELHERDRILAKNQRVMQQLEAELEELKKKHLLEKHQQEVELRKMLTILNSRPEESPNKSGSTRGTNSSFNSSEKANIQKVLQDGLSRAKKDYKDDSKKFGMTLQPNKRLKMLRMQMENIENEARQLEMTNFAEFEKDRLEPPIHIKKPKVKRMKNKDKKPLVKPQEADVNKLNDLRRALAEIQMESNDISKFNVEERVNELFNEKKSLALKRLKELETKYKGFGIDFNVEEIMESPKKNSVDGKAEGDANYASLDPKTYQKKLDEISRITDQLLDFQTQAEHKKEGKDDEESGLSSSSSDAESEEVYQDASPNQEIKSEHSELSSGSGPGSFLDALSQKYGTGQNVTASVALRDTNYVSGVGHMHSKVEKTFMNRLRRSTVSSAPYLEELTQKVNKVEPYEQNEDEGLSEESLAEDSTVSAASALDKVEKGVRQHVKKGEEGHMVSDEESTTSNLIAVGETDNAAQVEKSSTPSSAVSPSPPPPPPPVPVELFGKSLDKEKELEDDAIKQETSREIDTSHPPPPPPPPPMALFGKTKGETPPPPPLPSVLSSSTGGAIPPAPPMMPASQTKSVVTSPLLPQSPSLFEKYPRPHKKLKQLHWEKLDCTDNSIWGTGKAEKFADDLYEKGVLADLEKAFAAREIKSLASKRKEDLQKITFLSRDISQQFGINLHMYSSLSVADLVKKILNCDRDFLQTPSVVEFLSKPEIIEVSVNLARNYAPYSTDWEGVRNLEDAKPPEKDPNDLQRADQIYLQLMVNLESYWGSRMRALTVVTSFEREYNELLAKLRKVDKAVSALQESDNLRNVFNVILAVGNFMNDTSKQAQGFKLSTLQRLTFIKDTTNSMTFLNYVEKIVRLNYPRFNDFLKELEPVLDVVKVSIEQLVNDCKDFSQSIVNVERSVEIGNLSDSSKFHPLDKVLIKTLPVLPEARKKGDLLEDEVKLTIMEFESLMHTYGEDCGDKFAKISFFKKFADFVNEYKKAQAQNLAAEEEERLYIKHKNLVEEQQKRVQEKEKQKENSDSPSSEGNEEDEAEDRRAVMDKLLEQLKNAGPAKSDPSSARKRALVRKKYLSEKDNAPQLLNDLDTEEGSILYSPEAMDPAADAVIHAESPTPLATRGVMNTSEDLPSPSKTSALEDQEEISDRARMLLKELRGSDTPVKQNSILDEHLEKLRARKERSVGEASTGNKLNFK</sequence>
<feature type="region of interest" description="Disordered" evidence="4">
    <location>
        <begin position="1154"/>
        <end position="1329"/>
    </location>
</feature>
<dbReference type="FunFam" id="6.10.30.50:FF:000001">
    <property type="entry name" value="Cytokinesis sepA protein"/>
    <property type="match status" value="1"/>
</dbReference>
<evidence type="ECO:0000256" key="1">
    <source>
        <dbReference type="ARBA" id="ARBA00023054"/>
    </source>
</evidence>
<reference evidence="8" key="2">
    <citation type="submission" date="2020-01" db="EMBL/GenBank/DDBJ databases">
        <title>Population-level Yeast Reference Genomes.</title>
        <authorList>
            <person name="Yue J.-X."/>
        </authorList>
    </citation>
    <scope>NUCLEOTIDE SEQUENCE</scope>
    <source>
        <strain evidence="8">CBS432</strain>
    </source>
</reference>
<dbReference type="InterPro" id="IPR014768">
    <property type="entry name" value="GBD/FH3_dom"/>
</dbReference>
<dbReference type="SMART" id="SM00498">
    <property type="entry name" value="FH2"/>
    <property type="match status" value="1"/>
</dbReference>
<feature type="compositionally biased region" description="Polar residues" evidence="4">
    <location>
        <begin position="1875"/>
        <end position="1891"/>
    </location>
</feature>
<gene>
    <name evidence="8" type="primary">BNI1</name>
    <name evidence="8" type="ORF">SPAR_N00600</name>
</gene>
<dbReference type="FunFam" id="1.20.58.2220:FF:000006">
    <property type="entry name" value="Cytokinesis protein sepA"/>
    <property type="match status" value="1"/>
</dbReference>
<feature type="coiled-coil region" evidence="3">
    <location>
        <begin position="716"/>
        <end position="793"/>
    </location>
</feature>
<dbReference type="GO" id="GO:0005522">
    <property type="term" value="F:profilin binding"/>
    <property type="evidence" value="ECO:0007669"/>
    <property type="project" value="UniProtKB-ARBA"/>
</dbReference>
<feature type="region of interest" description="Disordered" evidence="4">
    <location>
        <begin position="1036"/>
        <end position="1093"/>
    </location>
</feature>
<feature type="compositionally biased region" description="Polar residues" evidence="4">
    <location>
        <begin position="109"/>
        <end position="142"/>
    </location>
</feature>
<dbReference type="GO" id="GO:0015629">
    <property type="term" value="C:actin cytoskeleton"/>
    <property type="evidence" value="ECO:0007669"/>
    <property type="project" value="UniProtKB-ARBA"/>
</dbReference>
<dbReference type="InterPro" id="IPR011989">
    <property type="entry name" value="ARM-like"/>
</dbReference>
<feature type="compositionally biased region" description="Low complexity" evidence="4">
    <location>
        <begin position="31"/>
        <end position="42"/>
    </location>
</feature>
<keyword evidence="1 3" id="KW-0175">Coiled coil</keyword>
<dbReference type="Pfam" id="PF02181">
    <property type="entry name" value="FH2"/>
    <property type="match status" value="1"/>
</dbReference>
<comment type="similarity">
    <text evidence="2">Belongs to the formin homology family. BNI1 subfamily.</text>
</comment>
<feature type="region of interest" description="Disordered" evidence="4">
    <location>
        <begin position="1"/>
        <end position="153"/>
    </location>
</feature>
<dbReference type="VEuPathDB" id="FungiDB:SPAR_N00600"/>
<protein>
    <submittedName>
        <fullName evidence="8">Formin BNI1</fullName>
    </submittedName>
</protein>
<dbReference type="InterPro" id="IPR042201">
    <property type="entry name" value="FH2_Formin_sf"/>
</dbReference>
<dbReference type="Pfam" id="PF06367">
    <property type="entry name" value="Drf_FH3"/>
    <property type="match status" value="1"/>
</dbReference>
<dbReference type="Gene3D" id="1.25.10.10">
    <property type="entry name" value="Leucine-rich Repeat Variant"/>
    <property type="match status" value="1"/>
</dbReference>
<feature type="compositionally biased region" description="Low complexity" evidence="4">
    <location>
        <begin position="231"/>
        <end position="245"/>
    </location>
</feature>
<feature type="compositionally biased region" description="Pro residues" evidence="4">
    <location>
        <begin position="1277"/>
        <end position="1287"/>
    </location>
</feature>
<dbReference type="GO" id="GO:0003779">
    <property type="term" value="F:actin binding"/>
    <property type="evidence" value="ECO:0007669"/>
    <property type="project" value="InterPro"/>
</dbReference>
<accession>A0A8B8UYA1</accession>
<evidence type="ECO:0000313" key="8">
    <source>
        <dbReference type="RefSeq" id="XP_033768691.1"/>
    </source>
</evidence>